<dbReference type="InterPro" id="IPR005084">
    <property type="entry name" value="CBM6"/>
</dbReference>
<keyword evidence="6" id="KW-0326">Glycosidase</keyword>
<gene>
    <name evidence="6" type="primary">bglA_3</name>
    <name evidence="6" type="ORF">L21SP5_02820</name>
</gene>
<dbReference type="Pfam" id="PF19408">
    <property type="entry name" value="PKD_6"/>
    <property type="match status" value="2"/>
</dbReference>
<feature type="signal peptide" evidence="3">
    <location>
        <begin position="1"/>
        <end position="24"/>
    </location>
</feature>
<reference evidence="6 7" key="1">
    <citation type="submission" date="2015-11" db="EMBL/GenBank/DDBJ databases">
        <title>Description and complete genome sequence of a novel strain predominating in hypersaline microbial mats and representing a new family of the Bacteriodetes phylum.</title>
        <authorList>
            <person name="Spring S."/>
            <person name="Bunk B."/>
            <person name="Sproer C."/>
            <person name="Klenk H.-P."/>
        </authorList>
    </citation>
    <scope>NUCLEOTIDE SEQUENCE [LARGE SCALE GENOMIC DNA]</scope>
    <source>
        <strain evidence="6 7">L21-Spi-D4</strain>
    </source>
</reference>
<dbReference type="EC" id="3.2.1.73" evidence="6"/>
<dbReference type="Pfam" id="PF18962">
    <property type="entry name" value="Por_Secre_tail"/>
    <property type="match status" value="1"/>
</dbReference>
<dbReference type="GO" id="GO:0042972">
    <property type="term" value="F:licheninase activity"/>
    <property type="evidence" value="ECO:0007669"/>
    <property type="project" value="UniProtKB-EC"/>
</dbReference>
<feature type="domain" description="CBM6" evidence="4">
    <location>
        <begin position="447"/>
        <end position="581"/>
    </location>
</feature>
<dbReference type="PANTHER" id="PTHR10963">
    <property type="entry name" value="GLYCOSYL HYDROLASE-RELATED"/>
    <property type="match status" value="1"/>
</dbReference>
<dbReference type="PROSITE" id="PS51175">
    <property type="entry name" value="CBM6"/>
    <property type="match status" value="1"/>
</dbReference>
<dbReference type="KEGG" id="blq:L21SP5_02820"/>
<protein>
    <submittedName>
        <fullName evidence="6">Beta-glucanase</fullName>
        <ecNumber evidence="6">3.2.1.73</ecNumber>
    </submittedName>
</protein>
<evidence type="ECO:0000313" key="6">
    <source>
        <dbReference type="EMBL" id="ALO16440.1"/>
    </source>
</evidence>
<dbReference type="Gene3D" id="2.60.120.200">
    <property type="match status" value="1"/>
</dbReference>
<accession>A0A0S2I1Y5</accession>
<feature type="chain" id="PRO_5006599551" evidence="3">
    <location>
        <begin position="25"/>
        <end position="668"/>
    </location>
</feature>
<dbReference type="PATRIC" id="fig|1307839.3.peg.2962"/>
<evidence type="ECO:0000256" key="2">
    <source>
        <dbReference type="ARBA" id="ARBA00022729"/>
    </source>
</evidence>
<dbReference type="Gene3D" id="2.60.120.260">
    <property type="entry name" value="Galactose-binding domain-like"/>
    <property type="match status" value="1"/>
</dbReference>
<dbReference type="InterPro" id="IPR045829">
    <property type="entry name" value="PKD_6"/>
</dbReference>
<dbReference type="SMART" id="SM00606">
    <property type="entry name" value="CBD_IV"/>
    <property type="match status" value="1"/>
</dbReference>
<name>A0A0S2I1Y5_9BACT</name>
<dbReference type="OrthoDB" id="9809583at2"/>
<dbReference type="InterPro" id="IPR008979">
    <property type="entry name" value="Galactose-bd-like_sf"/>
</dbReference>
<dbReference type="AlphaFoldDB" id="A0A0S2I1Y5"/>
<dbReference type="GO" id="GO:0030246">
    <property type="term" value="F:carbohydrate binding"/>
    <property type="evidence" value="ECO:0007669"/>
    <property type="project" value="InterPro"/>
</dbReference>
<dbReference type="InterPro" id="IPR013320">
    <property type="entry name" value="ConA-like_dom_sf"/>
</dbReference>
<dbReference type="NCBIfam" id="TIGR04183">
    <property type="entry name" value="Por_Secre_tail"/>
    <property type="match status" value="1"/>
</dbReference>
<sequence precursor="true">MHNNKIILLFIALFSLAAFFQVKAQSCYELVWNDEFNYNGLPDSSIWTFEEGGTGWGNNELQYYTSNRLENARVENGYLTIEAREENYGGRNYTSARLITYPSNHSWQYGKIEARIKLPYGQGIWPAFWMLGDDIFEGTPWPGCGEIDIMEMVGGGEGKDDVVHGTMHYDDNGHAYYGGDYQLSEGIFADSFHTFAIEWTDTYIKWFVDGIQYHEASITPSYLTELHDDFFLLLNIAVGGDWPGSPNSSTVFPQQMQVDYVRVYKMATEPEISGDTLVNKSQKNIKFQTAESEDFTYNWIVPDDATITDGQGTHQISVDWGCSADTVTCEVTGYCDSYTLKLGVETKDIELNGPATLEAFATNTTYAINPLKSTTYTWEVPEGVTFTGVADTNAVSLNWTDLGGFVKVTAQNTCGTEQDSILVDIVNQLPYPDSITKHTIPGTIEATDYDFGGEGVAYHDTDGVNEGPGPRQDEAVDTEFNDGGANIGWIHPDEWVEYSVNVDSSGLYDVELRVSSQPGGGQMEIHFNGEDRTGPIDIPATGGWTFFTSIYLNDVQLYETDSIMKLQFNVGDFNISRLIYGVATNGINQPQENITQVTLYPNPAGNAIYFHNLNEVMNYNIYNTLGKLVQEGKILPGNAININTLNKGTYFIRLLTGEKNKTLRFIKH</sequence>
<dbReference type="CDD" id="cd04080">
    <property type="entry name" value="CBM6_cellulase-like"/>
    <property type="match status" value="1"/>
</dbReference>
<dbReference type="Pfam" id="PF03422">
    <property type="entry name" value="CBM_6"/>
    <property type="match status" value="1"/>
</dbReference>
<keyword evidence="2 3" id="KW-0732">Signal</keyword>
<dbReference type="RefSeq" id="WP_057953810.1">
    <property type="nucleotide sequence ID" value="NZ_CP013118.1"/>
</dbReference>
<organism evidence="6 7">
    <name type="scientific">Salinivirga cyanobacteriivorans</name>
    <dbReference type="NCBI Taxonomy" id="1307839"/>
    <lineage>
        <taxon>Bacteria</taxon>
        <taxon>Pseudomonadati</taxon>
        <taxon>Bacteroidota</taxon>
        <taxon>Bacteroidia</taxon>
        <taxon>Bacteroidales</taxon>
        <taxon>Salinivirgaceae</taxon>
        <taxon>Salinivirga</taxon>
    </lineage>
</organism>
<dbReference type="PANTHER" id="PTHR10963:SF55">
    <property type="entry name" value="GLYCOSIDE HYDROLASE FAMILY 16 PROTEIN"/>
    <property type="match status" value="1"/>
</dbReference>
<dbReference type="InterPro" id="IPR006584">
    <property type="entry name" value="Cellulose-bd_IV"/>
</dbReference>
<proteinExistence type="inferred from homology"/>
<dbReference type="InterPro" id="IPR050546">
    <property type="entry name" value="Glycosyl_Hydrlase_16"/>
</dbReference>
<dbReference type="GO" id="GO:0005975">
    <property type="term" value="P:carbohydrate metabolic process"/>
    <property type="evidence" value="ECO:0007669"/>
    <property type="project" value="InterPro"/>
</dbReference>
<dbReference type="Pfam" id="PF00722">
    <property type="entry name" value="Glyco_hydro_16"/>
    <property type="match status" value="1"/>
</dbReference>
<evidence type="ECO:0000259" key="5">
    <source>
        <dbReference type="PROSITE" id="PS51762"/>
    </source>
</evidence>
<keyword evidence="7" id="KW-1185">Reference proteome</keyword>
<dbReference type="Proteomes" id="UP000064893">
    <property type="component" value="Chromosome"/>
</dbReference>
<evidence type="ECO:0000256" key="1">
    <source>
        <dbReference type="ARBA" id="ARBA00006865"/>
    </source>
</evidence>
<dbReference type="InterPro" id="IPR000757">
    <property type="entry name" value="Beta-glucanase-like"/>
</dbReference>
<evidence type="ECO:0000259" key="4">
    <source>
        <dbReference type="PROSITE" id="PS51175"/>
    </source>
</evidence>
<dbReference type="EMBL" id="CP013118">
    <property type="protein sequence ID" value="ALO16440.1"/>
    <property type="molecule type" value="Genomic_DNA"/>
</dbReference>
<evidence type="ECO:0000256" key="3">
    <source>
        <dbReference type="SAM" id="SignalP"/>
    </source>
</evidence>
<dbReference type="SUPFAM" id="SSF49899">
    <property type="entry name" value="Concanavalin A-like lectins/glucanases"/>
    <property type="match status" value="1"/>
</dbReference>
<dbReference type="STRING" id="1307839.L21SP5_02820"/>
<dbReference type="CDD" id="cd08023">
    <property type="entry name" value="GH16_laminarinase_like"/>
    <property type="match status" value="1"/>
</dbReference>
<evidence type="ECO:0000313" key="7">
    <source>
        <dbReference type="Proteomes" id="UP000064893"/>
    </source>
</evidence>
<comment type="similarity">
    <text evidence="1">Belongs to the glycosyl hydrolase 16 family.</text>
</comment>
<dbReference type="InterPro" id="IPR026444">
    <property type="entry name" value="Secre_tail"/>
</dbReference>
<dbReference type="SUPFAM" id="SSF49785">
    <property type="entry name" value="Galactose-binding domain-like"/>
    <property type="match status" value="1"/>
</dbReference>
<keyword evidence="6" id="KW-0378">Hydrolase</keyword>
<dbReference type="PROSITE" id="PS51762">
    <property type="entry name" value="GH16_2"/>
    <property type="match status" value="1"/>
</dbReference>
<feature type="domain" description="GH16" evidence="5">
    <location>
        <begin position="21"/>
        <end position="269"/>
    </location>
</feature>